<dbReference type="EMBL" id="CM046503">
    <property type="protein sequence ID" value="KAI8683590.1"/>
    <property type="molecule type" value="Genomic_DNA"/>
</dbReference>
<protein>
    <submittedName>
        <fullName evidence="1">Uncharacterized protein</fullName>
    </submittedName>
</protein>
<sequence length="765" mass="85928">MASLPSYQEAVSIDWLRLVAPYISPHDYAALCRVNRRFWDMFAPRLWRDVAQSGRDVGVDSEDGKLRACWCRASPRPVADVTVLGLGWLLNCVFGQLGRMRPDTRNLARVFDVRLAGGLYSFNMGRNPNNSLREAVKTLPNLSYFLIDGRQDLNPAEFMHTERDVLLLSMADCPIPLPTKFVSYECLRGLVYLDISGTPGSVRPFLQRDLLPELRVLKIRHKEVDDAAFEALTTQFETRLWSLDLGSNKLTDHALEFLGARCLYPTDLRSDVHFDVEGKLEFGRVTPDYGGWIRVVESPWSGSFDHPARHLVDAPSYDPHDTLPQEGQLKRLDGRGPIQSDSADGVCRGLLGEDPYFASASFQSSRGLTHLNLSDNQISSLGIRKLLTLGRGHLQQFSCDSMPLVPPSKATARAWPRTAKLYGYLYVHTLRPVLSSNLRAVRLHHSVVTQIPTLEIDGLSTMARLYIAETSILPRSEKAFAQALVPDTNPRLTSLTLTRIPRRSSGPLISKLINLLKLLSIQERIISDAQSRRGPCTLAGLRHLRLEFEPDPFEEGFSMAEDLDAEELLNSGDKGFSFFDDEVQQQLPRPASVIGQPLNSSLPIQPEDESVRHEPEYLSADVSLDEQLTKVQVWIGPKVSGNSVVGEYRRLVLEHHIRDHIGPATPEQTLAGIPPSALVFHTAWCMAVMPPTIETPTRTNLEAMKDVLVELKRFRLDGRAKYLELQREFGSRRVPPGSPHGFWLGRLEVSTLETMPQSRPAQYWR</sequence>
<organism evidence="1 2">
    <name type="scientific">Fusarium keratoplasticum</name>
    <dbReference type="NCBI Taxonomy" id="1328300"/>
    <lineage>
        <taxon>Eukaryota</taxon>
        <taxon>Fungi</taxon>
        <taxon>Dikarya</taxon>
        <taxon>Ascomycota</taxon>
        <taxon>Pezizomycotina</taxon>
        <taxon>Sordariomycetes</taxon>
        <taxon>Hypocreomycetidae</taxon>
        <taxon>Hypocreales</taxon>
        <taxon>Nectriaceae</taxon>
        <taxon>Fusarium</taxon>
        <taxon>Fusarium solani species complex</taxon>
    </lineage>
</organism>
<gene>
    <name evidence="1" type="ORF">NCS57_00023600</name>
</gene>
<evidence type="ECO:0000313" key="1">
    <source>
        <dbReference type="EMBL" id="KAI8683590.1"/>
    </source>
</evidence>
<reference evidence="1" key="1">
    <citation type="submission" date="2022-06" db="EMBL/GenBank/DDBJ databases">
        <title>Fusarium solani species complex genomes reveal bases of compartmentalisation and animal pathogenesis.</title>
        <authorList>
            <person name="Tsai I.J."/>
        </authorList>
    </citation>
    <scope>NUCLEOTIDE SEQUENCE</scope>
    <source>
        <strain evidence="1">Fu6.1</strain>
    </source>
</reference>
<accession>A0ACC0RDB2</accession>
<proteinExistence type="predicted"/>
<dbReference type="Proteomes" id="UP001065298">
    <property type="component" value="Chromosome 1"/>
</dbReference>
<evidence type="ECO:0000313" key="2">
    <source>
        <dbReference type="Proteomes" id="UP001065298"/>
    </source>
</evidence>
<comment type="caution">
    <text evidence="1">The sequence shown here is derived from an EMBL/GenBank/DDBJ whole genome shotgun (WGS) entry which is preliminary data.</text>
</comment>
<name>A0ACC0RDB2_9HYPO</name>
<keyword evidence="2" id="KW-1185">Reference proteome</keyword>